<dbReference type="GO" id="GO:0004377">
    <property type="term" value="F:GDP-Man:Man(3)GlcNAc(2)-PP-Dol alpha-1,2-mannosyltransferase activity"/>
    <property type="evidence" value="ECO:0007669"/>
    <property type="project" value="InterPro"/>
</dbReference>
<dbReference type="SUPFAM" id="SSF53756">
    <property type="entry name" value="UDP-Glycosyltransferase/glycogen phosphorylase"/>
    <property type="match status" value="1"/>
</dbReference>
<protein>
    <recommendedName>
        <fullName evidence="2">Glycosyl transferase family 1 domain-containing protein</fullName>
    </recommendedName>
</protein>
<evidence type="ECO:0000256" key="1">
    <source>
        <dbReference type="ARBA" id="ARBA00022676"/>
    </source>
</evidence>
<evidence type="ECO:0000259" key="2">
    <source>
        <dbReference type="Pfam" id="PF00534"/>
    </source>
</evidence>
<dbReference type="InterPro" id="IPR001296">
    <property type="entry name" value="Glyco_trans_1"/>
</dbReference>
<reference evidence="3" key="1">
    <citation type="submission" date="2021-01" db="EMBL/GenBank/DDBJ databases">
        <authorList>
            <person name="Corre E."/>
            <person name="Pelletier E."/>
            <person name="Niang G."/>
            <person name="Scheremetjew M."/>
            <person name="Finn R."/>
            <person name="Kale V."/>
            <person name="Holt S."/>
            <person name="Cochrane G."/>
            <person name="Meng A."/>
            <person name="Brown T."/>
            <person name="Cohen L."/>
        </authorList>
    </citation>
    <scope>NUCLEOTIDE SEQUENCE</scope>
    <source>
        <strain evidence="3">CCAP1064/1</strain>
    </source>
</reference>
<dbReference type="GO" id="GO:0005789">
    <property type="term" value="C:endoplasmic reticulum membrane"/>
    <property type="evidence" value="ECO:0007669"/>
    <property type="project" value="TreeGrafter"/>
</dbReference>
<dbReference type="PANTHER" id="PTHR45919">
    <property type="entry name" value="GDP-MAN:MAN(3)GLCNAC(2)-PP-DOL ALPHA-1,2-MANNOSYLTRANSFERASE"/>
    <property type="match status" value="1"/>
</dbReference>
<dbReference type="Pfam" id="PF00534">
    <property type="entry name" value="Glycos_transf_1"/>
    <property type="match status" value="1"/>
</dbReference>
<dbReference type="AlphaFoldDB" id="A0A7S0CCI6"/>
<proteinExistence type="predicted"/>
<sequence length="106" mass="11949">MRINNGWIRVGNLRALAKTLEIEHRLEFVLNQPFPVLKEWLQNSSVGLHTMWNEHFGIGIVEMMNAGLGMIVHDSGGPKSDIITLNRMGYLAALESEYETAMHTVS</sequence>
<dbReference type="PANTHER" id="PTHR45919:SF1">
    <property type="entry name" value="GDP-MAN:MAN(3)GLCNAC(2)-PP-DOL ALPHA-1,2-MANNOSYLTRANSFERASE"/>
    <property type="match status" value="1"/>
</dbReference>
<feature type="domain" description="Glycosyl transferase family 1" evidence="2">
    <location>
        <begin position="12"/>
        <end position="93"/>
    </location>
</feature>
<organism evidence="3">
    <name type="scientific">Proboscia inermis</name>
    <dbReference type="NCBI Taxonomy" id="420281"/>
    <lineage>
        <taxon>Eukaryota</taxon>
        <taxon>Sar</taxon>
        <taxon>Stramenopiles</taxon>
        <taxon>Ochrophyta</taxon>
        <taxon>Bacillariophyta</taxon>
        <taxon>Coscinodiscophyceae</taxon>
        <taxon>Rhizosoleniophycidae</taxon>
        <taxon>Rhizosoleniales</taxon>
        <taxon>Rhizosoleniaceae</taxon>
        <taxon>Proboscia</taxon>
    </lineage>
</organism>
<gene>
    <name evidence="3" type="ORF">PINE0816_LOCUS14273</name>
</gene>
<accession>A0A7S0CCI6</accession>
<dbReference type="InterPro" id="IPR038013">
    <property type="entry name" value="ALG11"/>
</dbReference>
<name>A0A7S0CCI6_9STRA</name>
<dbReference type="EMBL" id="HBEL01030569">
    <property type="protein sequence ID" value="CAD8418138.1"/>
    <property type="molecule type" value="Transcribed_RNA"/>
</dbReference>
<evidence type="ECO:0000313" key="3">
    <source>
        <dbReference type="EMBL" id="CAD8418138.1"/>
    </source>
</evidence>
<dbReference type="GO" id="GO:0006487">
    <property type="term" value="P:protein N-linked glycosylation"/>
    <property type="evidence" value="ECO:0007669"/>
    <property type="project" value="TreeGrafter"/>
</dbReference>
<keyword evidence="1" id="KW-0808">Transferase</keyword>
<dbReference type="Gene3D" id="3.40.50.2000">
    <property type="entry name" value="Glycogen Phosphorylase B"/>
    <property type="match status" value="1"/>
</dbReference>
<keyword evidence="1" id="KW-0328">Glycosyltransferase</keyword>